<proteinExistence type="predicted"/>
<dbReference type="Pfam" id="PF13679">
    <property type="entry name" value="Methyltransf_32"/>
    <property type="match status" value="1"/>
</dbReference>
<dbReference type="PROSITE" id="PS51061">
    <property type="entry name" value="R3H"/>
    <property type="match status" value="1"/>
</dbReference>
<feature type="region of interest" description="Disordered" evidence="1">
    <location>
        <begin position="523"/>
        <end position="545"/>
    </location>
</feature>
<evidence type="ECO:0000313" key="4">
    <source>
        <dbReference type="Proteomes" id="UP000693970"/>
    </source>
</evidence>
<dbReference type="PANTHER" id="PTHR13369:SF0">
    <property type="entry name" value="GLUTATHIONE S-TRANSFERASE C-TERMINAL DOMAIN-CONTAINING PROTEIN"/>
    <property type="match status" value="1"/>
</dbReference>
<dbReference type="InterPro" id="IPR001374">
    <property type="entry name" value="R3H_dom"/>
</dbReference>
<organism evidence="3 4">
    <name type="scientific">Nitzschia inconspicua</name>
    <dbReference type="NCBI Taxonomy" id="303405"/>
    <lineage>
        <taxon>Eukaryota</taxon>
        <taxon>Sar</taxon>
        <taxon>Stramenopiles</taxon>
        <taxon>Ochrophyta</taxon>
        <taxon>Bacillariophyta</taxon>
        <taxon>Bacillariophyceae</taxon>
        <taxon>Bacillariophycidae</taxon>
        <taxon>Bacillariales</taxon>
        <taxon>Bacillariaceae</taxon>
        <taxon>Nitzschia</taxon>
    </lineage>
</organism>
<feature type="region of interest" description="Disordered" evidence="1">
    <location>
        <begin position="1"/>
        <end position="28"/>
    </location>
</feature>
<reference evidence="3" key="2">
    <citation type="submission" date="2021-04" db="EMBL/GenBank/DDBJ databases">
        <authorList>
            <person name="Podell S."/>
        </authorList>
    </citation>
    <scope>NUCLEOTIDE SEQUENCE</scope>
    <source>
        <strain evidence="3">Hildebrandi</strain>
    </source>
</reference>
<gene>
    <name evidence="3" type="ORF">IV203_026382</name>
</gene>
<name>A0A9K3LJ77_9STRA</name>
<reference evidence="3" key="1">
    <citation type="journal article" date="2021" name="Sci. Rep.">
        <title>Diploid genomic architecture of Nitzschia inconspicua, an elite biomass production diatom.</title>
        <authorList>
            <person name="Oliver A."/>
            <person name="Podell S."/>
            <person name="Pinowska A."/>
            <person name="Traller J.C."/>
            <person name="Smith S.R."/>
            <person name="McClure R."/>
            <person name="Beliaev A."/>
            <person name="Bohutskyi P."/>
            <person name="Hill E.A."/>
            <person name="Rabines A."/>
            <person name="Zheng H."/>
            <person name="Allen L.Z."/>
            <person name="Kuo A."/>
            <person name="Grigoriev I.V."/>
            <person name="Allen A.E."/>
            <person name="Hazlebeck D."/>
            <person name="Allen E.E."/>
        </authorList>
    </citation>
    <scope>NUCLEOTIDE SEQUENCE</scope>
    <source>
        <strain evidence="3">Hildebrandi</strain>
    </source>
</reference>
<comment type="caution">
    <text evidence="3">The sequence shown here is derived from an EMBL/GenBank/DDBJ whole genome shotgun (WGS) entry which is preliminary data.</text>
</comment>
<keyword evidence="3" id="KW-0489">Methyltransferase</keyword>
<keyword evidence="3" id="KW-0808">Transferase</keyword>
<dbReference type="CDD" id="cd02325">
    <property type="entry name" value="R3H"/>
    <property type="match status" value="1"/>
</dbReference>
<dbReference type="InterPro" id="IPR025714">
    <property type="entry name" value="Methyltranfer_dom"/>
</dbReference>
<feature type="compositionally biased region" description="Basic and acidic residues" evidence="1">
    <location>
        <begin position="532"/>
        <end position="545"/>
    </location>
</feature>
<dbReference type="PANTHER" id="PTHR13369">
    <property type="match status" value="1"/>
</dbReference>
<keyword evidence="4" id="KW-1185">Reference proteome</keyword>
<dbReference type="GO" id="GO:0003676">
    <property type="term" value="F:nucleic acid binding"/>
    <property type="evidence" value="ECO:0007669"/>
    <property type="project" value="UniProtKB-UniRule"/>
</dbReference>
<dbReference type="Proteomes" id="UP000693970">
    <property type="component" value="Unassembled WGS sequence"/>
</dbReference>
<evidence type="ECO:0000259" key="2">
    <source>
        <dbReference type="PROSITE" id="PS51061"/>
    </source>
</evidence>
<dbReference type="EMBL" id="JAGRRH010000010">
    <property type="protein sequence ID" value="KAG7363022.1"/>
    <property type="molecule type" value="Genomic_DNA"/>
</dbReference>
<accession>A0A9K3LJ77</accession>
<dbReference type="GO" id="GO:0008168">
    <property type="term" value="F:methyltransferase activity"/>
    <property type="evidence" value="ECO:0007669"/>
    <property type="project" value="UniProtKB-KW"/>
</dbReference>
<sequence length="545" mass="60944">MGRLRSKRKGKLRQQEEEDPGRSKSTIEQSSEFSLGVHGVRLKHFEKVLAYLLPKVQPHYVKLPLIQKILGNTDLGCDAQYPFSTLPSSARVLGDAPGYLSNLKRALRKEGQLLSMMRCILPLVDTSYNQQSKCEPFTIVDFGGGSGHLGIPLALLLPQSRIIVVDFNERSIQLMHEKSKKVIQQIQKECSADERSQFAATKAASKIPMEMQENPLFRSCAVHSPDDTVGILANLFSFQGPIEKFHASFDMALALHLCGEATDIAIRKAIAVNAVAMVLAPCCVGKLSQKAFNPDVFNATGKNDSAVSYPQSSLFCQLVGSDGDAAQQATDPKRQQDDWDALAKAADYSNEEECGTSLNATRRTAKALLETDRRLFLEEQKFNGGYRTALTKMDPLDVTPKNDILIAWRQDFYGKEVEEMFSVPNVDCQSDFEVAQTHLLGSQTKGSTARNDWTDEEEEEIKTMIAEFLEKTKDTEDYMDRIYLFPTKMGARKRKLIHFVAGTMNLAHWSHGDKDSLKTVAVARRGQRKRPEKSLHCNESKEDKN</sequence>
<evidence type="ECO:0000313" key="3">
    <source>
        <dbReference type="EMBL" id="KAG7363022.1"/>
    </source>
</evidence>
<feature type="compositionally biased region" description="Basic residues" evidence="1">
    <location>
        <begin position="1"/>
        <end position="12"/>
    </location>
</feature>
<dbReference type="AlphaFoldDB" id="A0A9K3LJ77"/>
<feature type="domain" description="R3H" evidence="2">
    <location>
        <begin position="455"/>
        <end position="525"/>
    </location>
</feature>
<dbReference type="GO" id="GO:0005737">
    <property type="term" value="C:cytoplasm"/>
    <property type="evidence" value="ECO:0007669"/>
    <property type="project" value="TreeGrafter"/>
</dbReference>
<protein>
    <submittedName>
        <fullName evidence="3">Methyltransferase domain containing protein</fullName>
    </submittedName>
</protein>
<dbReference type="OrthoDB" id="206598at2759"/>
<evidence type="ECO:0000256" key="1">
    <source>
        <dbReference type="SAM" id="MobiDB-lite"/>
    </source>
</evidence>
<dbReference type="GO" id="GO:0032259">
    <property type="term" value="P:methylation"/>
    <property type="evidence" value="ECO:0007669"/>
    <property type="project" value="UniProtKB-KW"/>
</dbReference>